<feature type="domain" description="Tr-type G" evidence="9">
    <location>
        <begin position="1"/>
        <end position="170"/>
    </location>
</feature>
<keyword evidence="6" id="KW-0342">GTP-binding</keyword>
<dbReference type="Gene3D" id="1.10.10.10">
    <property type="entry name" value="Winged helix-like DNA-binding domain superfamily/Winged helix DNA-binding domain"/>
    <property type="match status" value="1"/>
</dbReference>
<dbReference type="GO" id="GO:0005737">
    <property type="term" value="C:cytoplasm"/>
    <property type="evidence" value="ECO:0007669"/>
    <property type="project" value="UniProtKB-SubCell"/>
</dbReference>
<dbReference type="GO" id="GO:0003723">
    <property type="term" value="F:RNA binding"/>
    <property type="evidence" value="ECO:0007669"/>
    <property type="project" value="InterPro"/>
</dbReference>
<dbReference type="Gene3D" id="1.10.10.2770">
    <property type="match status" value="1"/>
</dbReference>
<dbReference type="GO" id="GO:0001514">
    <property type="term" value="P:selenocysteine incorporation"/>
    <property type="evidence" value="ECO:0007669"/>
    <property type="project" value="InterPro"/>
</dbReference>
<dbReference type="PROSITE" id="PS00301">
    <property type="entry name" value="G_TR_1"/>
    <property type="match status" value="1"/>
</dbReference>
<evidence type="ECO:0000313" key="11">
    <source>
        <dbReference type="Proteomes" id="UP000245820"/>
    </source>
</evidence>
<protein>
    <recommendedName>
        <fullName evidence="2">Selenocysteine-specific elongation factor</fullName>
    </recommendedName>
    <alternativeName>
        <fullName evidence="8">SelB translation factor</fullName>
    </alternativeName>
</protein>
<dbReference type="InterPro" id="IPR004535">
    <property type="entry name" value="Transl_elong_SelB"/>
</dbReference>
<proteinExistence type="predicted"/>
<evidence type="ECO:0000256" key="5">
    <source>
        <dbReference type="ARBA" id="ARBA00022917"/>
    </source>
</evidence>
<dbReference type="Pfam" id="PF21214">
    <property type="entry name" value="WHD_2nd_SelB_bact"/>
    <property type="match status" value="1"/>
</dbReference>
<accession>A0A2S2DCQ3</accession>
<evidence type="ECO:0000256" key="4">
    <source>
        <dbReference type="ARBA" id="ARBA00022741"/>
    </source>
</evidence>
<keyword evidence="5" id="KW-0648">Protein biosynthesis</keyword>
<dbReference type="PANTHER" id="PTHR43721:SF22">
    <property type="entry name" value="ELONGATION FACTOR TU, MITOCHONDRIAL"/>
    <property type="match status" value="1"/>
</dbReference>
<dbReference type="CDD" id="cd15491">
    <property type="entry name" value="selB_III"/>
    <property type="match status" value="1"/>
</dbReference>
<keyword evidence="3" id="KW-0963">Cytoplasm</keyword>
<comment type="function">
    <text evidence="7">Translation factor necessary for the incorporation of selenocysteine into proteins. It probably replaces EF-Tu for the insertion of selenocysteine directed by the UGA codon. SelB binds GTP and GDP.</text>
</comment>
<dbReference type="SUPFAM" id="SSF50465">
    <property type="entry name" value="EF-Tu/eEF-1alpha/eIF2-gamma C-terminal domain"/>
    <property type="match status" value="1"/>
</dbReference>
<dbReference type="EMBL" id="CP029343">
    <property type="protein sequence ID" value="AWL03125.1"/>
    <property type="molecule type" value="Genomic_DNA"/>
</dbReference>
<dbReference type="RefSeq" id="WP_109343533.1">
    <property type="nucleotide sequence ID" value="NZ_CP029343.1"/>
</dbReference>
<dbReference type="Pfam" id="PF09107">
    <property type="entry name" value="WHD_3rd_SelB"/>
    <property type="match status" value="1"/>
</dbReference>
<reference evidence="10 11" key="1">
    <citation type="submission" date="2018-05" db="EMBL/GenBank/DDBJ databases">
        <title>Complete genome sequence of Massilia oculi sp. nov. CCUG 43427T (=DSM 26321T), the type strain of M. oculi, and comparison with genome sequences of other Massilia strains.</title>
        <authorList>
            <person name="Zhu B."/>
        </authorList>
    </citation>
    <scope>NUCLEOTIDE SEQUENCE [LARGE SCALE GENOMIC DNA]</scope>
    <source>
        <strain evidence="10 11">CCUG 43427</strain>
    </source>
</reference>
<dbReference type="InterPro" id="IPR000795">
    <property type="entry name" value="T_Tr_GTP-bd_dom"/>
</dbReference>
<dbReference type="Gene3D" id="3.40.50.300">
    <property type="entry name" value="P-loop containing nucleotide triphosphate hydrolases"/>
    <property type="match status" value="1"/>
</dbReference>
<evidence type="ECO:0000259" key="9">
    <source>
        <dbReference type="PROSITE" id="PS51722"/>
    </source>
</evidence>
<dbReference type="PROSITE" id="PS51722">
    <property type="entry name" value="G_TR_2"/>
    <property type="match status" value="1"/>
</dbReference>
<evidence type="ECO:0000256" key="6">
    <source>
        <dbReference type="ARBA" id="ARBA00023134"/>
    </source>
</evidence>
<sequence>MIVGTAGHIDHGKTALVRALTGIDADRLPEEKKRGITIELGYAWMPLEDGGRIGFVDVPGHEKLVRTMVAGASGIDFGLLLIAADDGPMPQTIEHATILSLLGVRRGAAVITKIDRVDADRLAETEAAVAGLLASAGLVDYPVLKVSSIRGDGIDDLRALLVRALQAAPGDGVPGAGFRMGLDRAFTLDGVGTVVAGSVSSGKVGIGDGLSLAAAPDKEYRVRSLQVHSRAAQAAHAGQRCAVGLAGLERSDELRGQVLCDPAIALTTGRIDVWLQVAATEERALRSGTLVHLHAATQDCMATVAVLGQPSIAPGAAAPAQLVLHKPANVWHGDRFILRDASAIRTVAGGAVLDPLGLARYRQTPERLAYLETQRAEDPMVRLLGALAQAPYGVNGATWLRSSGLARWPFDLENVPDIVVGAGGEWLVSRARLQENEAGLLRALGDFHAKYPDEIGPDLLRARRLAAPRMPEALWLQLTEHMIAAGGISRRNGFLHLPEHGVALRAAEQVVAEHALPKLLDGRFDPPWVRDIAQTARLPEVQVRQVLGRMARGGDVYQVVKDLFYHPAVMQQAADLVRRLAREDAQGQVTAARFRDETGLGRKRAIQILEFFDRIGFLRRVGDVHLLRPGTLLFPPQD</sequence>
<dbReference type="InterPro" id="IPR009000">
    <property type="entry name" value="Transl_B-barrel_sf"/>
</dbReference>
<dbReference type="InterPro" id="IPR015190">
    <property type="entry name" value="Elong_fac_SelB-wing-hlx_typ-2"/>
</dbReference>
<dbReference type="InterPro" id="IPR036388">
    <property type="entry name" value="WH-like_DNA-bd_sf"/>
</dbReference>
<evidence type="ECO:0000256" key="7">
    <source>
        <dbReference type="ARBA" id="ARBA00025526"/>
    </source>
</evidence>
<dbReference type="KEGG" id="mtim:DIR46_00740"/>
<dbReference type="InterPro" id="IPR015191">
    <property type="entry name" value="SelB_WHD4"/>
</dbReference>
<dbReference type="SUPFAM" id="SSF46785">
    <property type="entry name" value="Winged helix' DNA-binding domain"/>
    <property type="match status" value="3"/>
</dbReference>
<dbReference type="InterPro" id="IPR027417">
    <property type="entry name" value="P-loop_NTPase"/>
</dbReference>
<dbReference type="PANTHER" id="PTHR43721">
    <property type="entry name" value="ELONGATION FACTOR TU-RELATED"/>
    <property type="match status" value="1"/>
</dbReference>
<dbReference type="InterPro" id="IPR050055">
    <property type="entry name" value="EF-Tu_GTPase"/>
</dbReference>
<organism evidence="10 11">
    <name type="scientific">Massilia oculi</name>
    <dbReference type="NCBI Taxonomy" id="945844"/>
    <lineage>
        <taxon>Bacteria</taxon>
        <taxon>Pseudomonadati</taxon>
        <taxon>Pseudomonadota</taxon>
        <taxon>Betaproteobacteria</taxon>
        <taxon>Burkholderiales</taxon>
        <taxon>Oxalobacteraceae</taxon>
        <taxon>Telluria group</taxon>
        <taxon>Massilia</taxon>
    </lineage>
</organism>
<dbReference type="SUPFAM" id="SSF52540">
    <property type="entry name" value="P-loop containing nucleoside triphosphate hydrolases"/>
    <property type="match status" value="1"/>
</dbReference>
<keyword evidence="11" id="KW-1185">Reference proteome</keyword>
<evidence type="ECO:0000256" key="1">
    <source>
        <dbReference type="ARBA" id="ARBA00004496"/>
    </source>
</evidence>
<keyword evidence="10" id="KW-0251">Elongation factor</keyword>
<dbReference type="InterPro" id="IPR031157">
    <property type="entry name" value="G_TR_CS"/>
</dbReference>
<dbReference type="Pfam" id="PF25461">
    <property type="entry name" value="Beta-barrel_SelB"/>
    <property type="match status" value="1"/>
</dbReference>
<dbReference type="OrthoDB" id="9803139at2"/>
<dbReference type="GO" id="GO:0005525">
    <property type="term" value="F:GTP binding"/>
    <property type="evidence" value="ECO:0007669"/>
    <property type="project" value="UniProtKB-KW"/>
</dbReference>
<dbReference type="InterPro" id="IPR009001">
    <property type="entry name" value="Transl_elong_EF1A/Init_IF2_C"/>
</dbReference>
<name>A0A2S2DCQ3_9BURK</name>
<comment type="subcellular location">
    <subcellularLocation>
        <location evidence="1">Cytoplasm</location>
    </subcellularLocation>
</comment>
<dbReference type="NCBIfam" id="TIGR00475">
    <property type="entry name" value="selB"/>
    <property type="match status" value="1"/>
</dbReference>
<dbReference type="Pfam" id="PF03144">
    <property type="entry name" value="GTP_EFTU_D2"/>
    <property type="match status" value="1"/>
</dbReference>
<dbReference type="AlphaFoldDB" id="A0A2S2DCQ3"/>
<dbReference type="GO" id="GO:0003924">
    <property type="term" value="F:GTPase activity"/>
    <property type="evidence" value="ECO:0007669"/>
    <property type="project" value="InterPro"/>
</dbReference>
<dbReference type="InterPro" id="IPR004161">
    <property type="entry name" value="EFTu-like_2"/>
</dbReference>
<dbReference type="SUPFAM" id="SSF50447">
    <property type="entry name" value="Translation proteins"/>
    <property type="match status" value="1"/>
</dbReference>
<dbReference type="GO" id="GO:0003746">
    <property type="term" value="F:translation elongation factor activity"/>
    <property type="evidence" value="ECO:0007669"/>
    <property type="project" value="UniProtKB-KW"/>
</dbReference>
<evidence type="ECO:0000256" key="8">
    <source>
        <dbReference type="ARBA" id="ARBA00031615"/>
    </source>
</evidence>
<dbReference type="Gene3D" id="2.40.30.10">
    <property type="entry name" value="Translation factors"/>
    <property type="match status" value="1"/>
</dbReference>
<dbReference type="Pfam" id="PF00009">
    <property type="entry name" value="GTP_EFTU"/>
    <property type="match status" value="1"/>
</dbReference>
<dbReference type="InterPro" id="IPR036390">
    <property type="entry name" value="WH_DNA-bd_sf"/>
</dbReference>
<dbReference type="CDD" id="cd04171">
    <property type="entry name" value="SelB"/>
    <property type="match status" value="1"/>
</dbReference>
<evidence type="ECO:0000256" key="3">
    <source>
        <dbReference type="ARBA" id="ARBA00022490"/>
    </source>
</evidence>
<gene>
    <name evidence="10" type="primary">selB</name>
    <name evidence="10" type="ORF">DIR46_00740</name>
</gene>
<dbReference type="Pfam" id="PF09106">
    <property type="entry name" value="WHD_2nd_SelB"/>
    <property type="match status" value="1"/>
</dbReference>
<evidence type="ECO:0000313" key="10">
    <source>
        <dbReference type="EMBL" id="AWL03125.1"/>
    </source>
</evidence>
<dbReference type="InterPro" id="IPR048931">
    <property type="entry name" value="WHD_2nd_SelB_bact"/>
</dbReference>
<dbReference type="InterPro" id="IPR057335">
    <property type="entry name" value="Beta-barrel_SelB"/>
</dbReference>
<dbReference type="Proteomes" id="UP000245820">
    <property type="component" value="Chromosome"/>
</dbReference>
<evidence type="ECO:0000256" key="2">
    <source>
        <dbReference type="ARBA" id="ARBA00015953"/>
    </source>
</evidence>
<keyword evidence="4" id="KW-0547">Nucleotide-binding</keyword>